<dbReference type="PANTHER" id="PTHR45947:SF3">
    <property type="entry name" value="SULFOQUINOVOSYL TRANSFERASE SQD2"/>
    <property type="match status" value="1"/>
</dbReference>
<name>A0A4Y9QQT7_9MICO</name>
<sequence length="387" mass="41151">MRVTLVSRIFSPEAAAASFRLLALTRALVAGGDRVEVLTTTIPPALRSESGPDAPGMRVRRAPVLRDRSGYLRGYLQYMSFDVPAFFRVLFTARGDVVVVEPPPTTGLLVRVACDLRRLPYVYYAADIWSDATAATDAPRPVVVAVRWIEARALRGARRVLAVNDGVRDRVLMLAPRADVVVVPNGIDTEIFTPAGDVDVDAPWGVYAGTTSEWQGADIFIRAMPAVLVVHPDARIAFLGQGSAWGALERLASDLAPGAVEFHGSVPPAEAARWLRSARAGLVSLMPGQGYDFALPTKIFASSATGTPVVFAGLGPSRSVIAAGSLGTAVDYDIDSVANALIDAFGRARDTRDREIRAQWVADNASSSARAREAAAVVRSGAGSERA</sequence>
<keyword evidence="6" id="KW-1185">Reference proteome</keyword>
<dbReference type="Proteomes" id="UP000298127">
    <property type="component" value="Unassembled WGS sequence"/>
</dbReference>
<feature type="domain" description="Glycosyltransferase subfamily 4-like N-terminal" evidence="4">
    <location>
        <begin position="20"/>
        <end position="186"/>
    </location>
</feature>
<proteinExistence type="predicted"/>
<evidence type="ECO:0000256" key="3">
    <source>
        <dbReference type="ARBA" id="ARBA00022679"/>
    </source>
</evidence>
<dbReference type="InterPro" id="IPR028098">
    <property type="entry name" value="Glyco_trans_4-like_N"/>
</dbReference>
<protein>
    <recommendedName>
        <fullName evidence="1">D-inositol 3-phosphate glycosyltransferase</fullName>
    </recommendedName>
</protein>
<dbReference type="Pfam" id="PF13692">
    <property type="entry name" value="Glyco_trans_1_4"/>
    <property type="match status" value="1"/>
</dbReference>
<evidence type="ECO:0000313" key="6">
    <source>
        <dbReference type="Proteomes" id="UP000298127"/>
    </source>
</evidence>
<accession>A0A4Y9QQT7</accession>
<dbReference type="PANTHER" id="PTHR45947">
    <property type="entry name" value="SULFOQUINOVOSYL TRANSFERASE SQD2"/>
    <property type="match status" value="1"/>
</dbReference>
<dbReference type="CDD" id="cd03794">
    <property type="entry name" value="GT4_WbuB-like"/>
    <property type="match status" value="1"/>
</dbReference>
<keyword evidence="3 5" id="KW-0808">Transferase</keyword>
<dbReference type="InterPro" id="IPR050194">
    <property type="entry name" value="Glycosyltransferase_grp1"/>
</dbReference>
<gene>
    <name evidence="5" type="ORF">E4M00_16300</name>
</gene>
<dbReference type="GO" id="GO:1901137">
    <property type="term" value="P:carbohydrate derivative biosynthetic process"/>
    <property type="evidence" value="ECO:0007669"/>
    <property type="project" value="UniProtKB-ARBA"/>
</dbReference>
<evidence type="ECO:0000256" key="2">
    <source>
        <dbReference type="ARBA" id="ARBA00022676"/>
    </source>
</evidence>
<evidence type="ECO:0000313" key="5">
    <source>
        <dbReference type="EMBL" id="TFV94949.1"/>
    </source>
</evidence>
<dbReference type="Pfam" id="PF13579">
    <property type="entry name" value="Glyco_trans_4_4"/>
    <property type="match status" value="1"/>
</dbReference>
<dbReference type="AlphaFoldDB" id="A0A4Y9QQT7"/>
<dbReference type="EMBL" id="SPQZ01000008">
    <property type="protein sequence ID" value="TFV94949.1"/>
    <property type="molecule type" value="Genomic_DNA"/>
</dbReference>
<evidence type="ECO:0000259" key="4">
    <source>
        <dbReference type="Pfam" id="PF13579"/>
    </source>
</evidence>
<dbReference type="GO" id="GO:0016758">
    <property type="term" value="F:hexosyltransferase activity"/>
    <property type="evidence" value="ECO:0007669"/>
    <property type="project" value="TreeGrafter"/>
</dbReference>
<dbReference type="Gene3D" id="3.40.50.2000">
    <property type="entry name" value="Glycogen Phosphorylase B"/>
    <property type="match status" value="2"/>
</dbReference>
<organism evidence="5 6">
    <name type="scientific">Orlajensenia leifsoniae</name>
    <dbReference type="NCBI Taxonomy" id="2561933"/>
    <lineage>
        <taxon>Bacteria</taxon>
        <taxon>Bacillati</taxon>
        <taxon>Actinomycetota</taxon>
        <taxon>Actinomycetes</taxon>
        <taxon>Micrococcales</taxon>
        <taxon>Microbacteriaceae</taxon>
        <taxon>Orlajensenia</taxon>
    </lineage>
</organism>
<evidence type="ECO:0000256" key="1">
    <source>
        <dbReference type="ARBA" id="ARBA00021292"/>
    </source>
</evidence>
<comment type="caution">
    <text evidence="5">The sequence shown here is derived from an EMBL/GenBank/DDBJ whole genome shotgun (WGS) entry which is preliminary data.</text>
</comment>
<reference evidence="5 6" key="1">
    <citation type="journal article" date="2018" name="J. Microbiol.">
        <title>Leifsonia flava sp. nov., a novel actinobacterium isolated from the rhizosphere of Aquilegia viridiflora.</title>
        <authorList>
            <person name="Cai Y."/>
            <person name="Tao W.Z."/>
            <person name="Ma Y.J."/>
            <person name="Cheng J."/>
            <person name="Zhang M.Y."/>
            <person name="Zhang Y.X."/>
        </authorList>
    </citation>
    <scope>NUCLEOTIDE SEQUENCE [LARGE SCALE GENOMIC DNA]</scope>
    <source>
        <strain evidence="5 6">SYP-B2174</strain>
    </source>
</reference>
<dbReference type="RefSeq" id="WP_135121548.1">
    <property type="nucleotide sequence ID" value="NZ_SPQZ01000008.1"/>
</dbReference>
<keyword evidence="2" id="KW-0328">Glycosyltransferase</keyword>
<dbReference type="SUPFAM" id="SSF53756">
    <property type="entry name" value="UDP-Glycosyltransferase/glycogen phosphorylase"/>
    <property type="match status" value="1"/>
</dbReference>